<evidence type="ECO:0000313" key="3">
    <source>
        <dbReference type="Proteomes" id="UP001177212"/>
    </source>
</evidence>
<feature type="chain" id="PRO_5047217886" evidence="1">
    <location>
        <begin position="22"/>
        <end position="117"/>
    </location>
</feature>
<keyword evidence="1" id="KW-0732">Signal</keyword>
<dbReference type="RefSeq" id="WP_006793547.1">
    <property type="nucleotide sequence ID" value="NZ_AHCB03000012.1"/>
</dbReference>
<reference evidence="2" key="1">
    <citation type="submission" date="2023-07" db="EMBL/GenBank/DDBJ databases">
        <title>Genome content predicts the carbon catabolic preferences of heterotrophic bacteria.</title>
        <authorList>
            <person name="Gralka M."/>
        </authorList>
    </citation>
    <scope>NUCLEOTIDE SEQUENCE</scope>
    <source>
        <strain evidence="2">4G09</strain>
    </source>
</reference>
<evidence type="ECO:0000256" key="1">
    <source>
        <dbReference type="SAM" id="SignalP"/>
    </source>
</evidence>
<dbReference type="EMBL" id="JAUYVT010000002">
    <property type="protein sequence ID" value="MDP2563941.1"/>
    <property type="molecule type" value="Genomic_DNA"/>
</dbReference>
<evidence type="ECO:0000313" key="2">
    <source>
        <dbReference type="EMBL" id="MDP2563941.1"/>
    </source>
</evidence>
<name>A0ABT9FAX7_9GAMM</name>
<dbReference type="PROSITE" id="PS51257">
    <property type="entry name" value="PROKAR_LIPOPROTEIN"/>
    <property type="match status" value="1"/>
</dbReference>
<feature type="signal peptide" evidence="1">
    <location>
        <begin position="1"/>
        <end position="21"/>
    </location>
</feature>
<sequence>MRKILFLLIFVLSGCSNYKLAPIKSNDDFYVLMPEVVDSIVYLNVCEAQSEKCDLIRTGASHVHYWGVDWFKESNIIILYSSDIGIYAWAESDSWNKVEVTQEMNNYANKIYEELKR</sequence>
<keyword evidence="3" id="KW-1185">Reference proteome</keyword>
<organism evidence="2 3">
    <name type="scientific">Pseudoalteromonas marina</name>
    <dbReference type="NCBI Taxonomy" id="267375"/>
    <lineage>
        <taxon>Bacteria</taxon>
        <taxon>Pseudomonadati</taxon>
        <taxon>Pseudomonadota</taxon>
        <taxon>Gammaproteobacteria</taxon>
        <taxon>Alteromonadales</taxon>
        <taxon>Pseudoalteromonadaceae</taxon>
        <taxon>Pseudoalteromonas</taxon>
    </lineage>
</organism>
<protein>
    <submittedName>
        <fullName evidence="2">Uncharacterized protein</fullName>
    </submittedName>
</protein>
<comment type="caution">
    <text evidence="2">The sequence shown here is derived from an EMBL/GenBank/DDBJ whole genome shotgun (WGS) entry which is preliminary data.</text>
</comment>
<dbReference type="Proteomes" id="UP001177212">
    <property type="component" value="Unassembled WGS sequence"/>
</dbReference>
<gene>
    <name evidence="2" type="ORF">Q8W34_04810</name>
</gene>
<accession>A0ABT9FAX7</accession>
<proteinExistence type="predicted"/>